<keyword evidence="1" id="KW-0040">ANK repeat</keyword>
<keyword evidence="5" id="KW-1185">Reference proteome</keyword>
<dbReference type="Pfam" id="PF00514">
    <property type="entry name" value="Arm"/>
    <property type="match status" value="2"/>
</dbReference>
<evidence type="ECO:0000313" key="4">
    <source>
        <dbReference type="EMBL" id="KAJ8025110.1"/>
    </source>
</evidence>
<comment type="caution">
    <text evidence="4">The sequence shown here is derived from an EMBL/GenBank/DDBJ whole genome shotgun (WGS) entry which is preliminary data.</text>
</comment>
<feature type="repeat" description="ANK" evidence="1">
    <location>
        <begin position="532"/>
        <end position="564"/>
    </location>
</feature>
<protein>
    <submittedName>
        <fullName evidence="4">Ankyrin and armadillo repeat-containing protein</fullName>
    </submittedName>
</protein>
<dbReference type="SUPFAM" id="SSF48371">
    <property type="entry name" value="ARM repeat"/>
    <property type="match status" value="2"/>
</dbReference>
<dbReference type="InterPro" id="IPR016024">
    <property type="entry name" value="ARM-type_fold"/>
</dbReference>
<dbReference type="SUPFAM" id="SSF48403">
    <property type="entry name" value="Ankyrin repeat"/>
    <property type="match status" value="1"/>
</dbReference>
<evidence type="ECO:0000313" key="5">
    <source>
        <dbReference type="Proteomes" id="UP001152320"/>
    </source>
</evidence>
<dbReference type="PRINTS" id="PR01415">
    <property type="entry name" value="ANKYRIN"/>
</dbReference>
<dbReference type="InterPro" id="IPR011989">
    <property type="entry name" value="ARM-like"/>
</dbReference>
<dbReference type="SMART" id="SM00248">
    <property type="entry name" value="ANK"/>
    <property type="match status" value="5"/>
</dbReference>
<feature type="repeat" description="ANK" evidence="1">
    <location>
        <begin position="639"/>
        <end position="671"/>
    </location>
</feature>
<dbReference type="PANTHER" id="PTHR46464">
    <property type="entry name" value="ANK_REP_REGION DOMAIN-CONTAINING PROTEIN"/>
    <property type="match status" value="1"/>
</dbReference>
<dbReference type="InterPro" id="IPR000225">
    <property type="entry name" value="Armadillo"/>
</dbReference>
<dbReference type="SMART" id="SM00185">
    <property type="entry name" value="ARM"/>
    <property type="match status" value="9"/>
</dbReference>
<evidence type="ECO:0000256" key="3">
    <source>
        <dbReference type="SAM" id="MobiDB-lite"/>
    </source>
</evidence>
<dbReference type="InterPro" id="IPR036770">
    <property type="entry name" value="Ankyrin_rpt-contain_sf"/>
</dbReference>
<dbReference type="Gene3D" id="1.25.40.20">
    <property type="entry name" value="Ankyrin repeat-containing domain"/>
    <property type="match status" value="2"/>
</dbReference>
<gene>
    <name evidence="4" type="ORF">HOLleu_35223</name>
</gene>
<proteinExistence type="predicted"/>
<dbReference type="OrthoDB" id="1683831at2759"/>
<dbReference type="InterPro" id="IPR002110">
    <property type="entry name" value="Ankyrin_rpt"/>
</dbReference>
<sequence length="1429" mass="159613">MGTKAENTPSSGDDPTLVANATANRMAMQFFQKYERFEVQEMLAQTSFHWFLSQEEHRLQVEPPLGLVMGMHPFSQEKCVIMLPMDHESEVMDFREVHQVLRELVMGLYGLNQVPSITLESNFDQSTSCQMPPAYNDSRIGQLLINIDYMMKALWHGAYFPKEKRLKFSEKWRSSLNVNALGAAETKKTILTEFTMGGMIDVTKDADYATIYDSMRLFPMSIKDANLDKRLFMQYVDSMGLIQTWRQKSLLQHGNLFLVDATSEVAGILRLQEDRINRDTFERLQTRLHAHVDVIQRNLSNKEEIRRDIEMMKLVSFLVPFLMGMRRRNKVPDIEKLLPPLPADECKTERELPPLMLSPDFRCPNFDFGNKYFHLHGGIQIDIESDAVDNLPEEVVTVYEEIEKEAIDHLERATDRSLPYQESYPLPTRTINGKKYCFFAIQFETYYRISPTQPLWVHAFYEKIKDLKPKRLPLADNQMHEQFKKRYNYKQAIKFKNHHAGLRQSALRGLCSVFYTLARKSAPSQLGKQDEEGYSLAHYAAKFNRPQILQLLMGQGQDLNVRRFHLTSSVGTTPLHLAAKSGSLEAALCILSNRADMILCDKSGWSAIHHASFYNHTPIVRMIIRRAQDLLEFQTLDSDGQTPLLIASSSGALESVRLLIELGADITKTDQQKNNMIHLAAMRFHTNVLEYFIEWNNPDVPVWETLVDMLKSDSFKKRDSAVRSLEILTTSSSQHSESILQAGGIPALVKIMSMKHQEMQSLGAAVLCNMARDNQSICQAISSSDAIPILIRLLGSVTDDIQSRVAIIIADLAQFDDNKTTIATLEGIPPLINLLDSELEDVLVNAVNAIRVLCLGHHDNQTLVAQNGAIEPLAEFLETDSDLLQAASAAALAAITRNHKENQDIVIAIDAAKPLVGLLKLRNMEVQVKAAAALESLAENNPHSQEAILALDAPTHLIRLLKIWALDVKEQAACTLWALAGHTRPQQKMIAECIGISGIIDLIVKSEKLKYVGCKATIALTRQSFDYQNKIKEENGILPLVRILRSTKTSERVLLTVIQALGTLCLGVANRNNKVTQDKIAEEGAISTLVQLLLASNNESIKVEIAITLGCIILGNKKNQDHLHDEPSFSVHLLLDLLYSSDKAVQLKAGSALAKFAFNNTTQQYAIREAGGIRMSAFQRFLDSENEEYKAHAAFQIVVLARVIVDRDQVSLSAEGVTTLVGLLNSTQEETMILSVGSLIASLAHTRAGIPDAIVTSGAVDILIQQLFSENTEVRAAAAVALGYLTFNRTATRLLLIATRNTPGLYDKLMNNLDKDGKISCDFTDEFKRQQSVGLPALSLEKHGGPPVIPPSRQRGSSAKGFRSHTSFSMYSQSSSKKPVPRTSSAPAHPRENCLKPALKIRSGAITQVGDENGKKGEKKKTNMKVAWD</sequence>
<dbReference type="PANTHER" id="PTHR46464:SF1">
    <property type="entry name" value="ANKYRIN AND ARMADILLO REPEAT-CONTAINING PROTEIN"/>
    <property type="match status" value="1"/>
</dbReference>
<feature type="repeat" description="ANK" evidence="1">
    <location>
        <begin position="570"/>
        <end position="602"/>
    </location>
</feature>
<name>A0A9Q0YPF7_HOLLE</name>
<feature type="repeat" description="ARM" evidence="2">
    <location>
        <begin position="743"/>
        <end position="776"/>
    </location>
</feature>
<feature type="repeat" description="ARM" evidence="2">
    <location>
        <begin position="826"/>
        <end position="868"/>
    </location>
</feature>
<evidence type="ECO:0000256" key="1">
    <source>
        <dbReference type="PROSITE-ProRule" id="PRU00023"/>
    </source>
</evidence>
<feature type="compositionally biased region" description="Low complexity" evidence="3">
    <location>
        <begin position="1364"/>
        <end position="1376"/>
    </location>
</feature>
<dbReference type="EMBL" id="JAIZAY010000018">
    <property type="protein sequence ID" value="KAJ8025110.1"/>
    <property type="molecule type" value="Genomic_DNA"/>
</dbReference>
<dbReference type="PROSITE" id="PS50088">
    <property type="entry name" value="ANK_REPEAT"/>
    <property type="match status" value="3"/>
</dbReference>
<dbReference type="Pfam" id="PF12796">
    <property type="entry name" value="Ank_2"/>
    <property type="match status" value="1"/>
</dbReference>
<accession>A0A9Q0YPF7</accession>
<reference evidence="4" key="1">
    <citation type="submission" date="2021-10" db="EMBL/GenBank/DDBJ databases">
        <title>Tropical sea cucumber genome reveals ecological adaptation and Cuvierian tubules defense mechanism.</title>
        <authorList>
            <person name="Chen T."/>
        </authorList>
    </citation>
    <scope>NUCLEOTIDE SEQUENCE</scope>
    <source>
        <strain evidence="4">Nanhai2018</strain>
        <tissue evidence="4">Muscle</tissue>
    </source>
</reference>
<evidence type="ECO:0000256" key="2">
    <source>
        <dbReference type="PROSITE-ProRule" id="PRU00259"/>
    </source>
</evidence>
<dbReference type="PROSITE" id="PS50297">
    <property type="entry name" value="ANK_REP_REGION"/>
    <property type="match status" value="3"/>
</dbReference>
<dbReference type="InterPro" id="IPR043379">
    <property type="entry name" value="ANKAR"/>
</dbReference>
<dbReference type="Gene3D" id="1.25.10.10">
    <property type="entry name" value="Leucine-rich Repeat Variant"/>
    <property type="match status" value="3"/>
</dbReference>
<feature type="region of interest" description="Disordered" evidence="3">
    <location>
        <begin position="1336"/>
        <end position="1429"/>
    </location>
</feature>
<dbReference type="PROSITE" id="PS50176">
    <property type="entry name" value="ARM_REPEAT"/>
    <property type="match status" value="2"/>
</dbReference>
<dbReference type="Proteomes" id="UP001152320">
    <property type="component" value="Chromosome 18"/>
</dbReference>
<organism evidence="4 5">
    <name type="scientific">Holothuria leucospilota</name>
    <name type="common">Black long sea cucumber</name>
    <name type="synonym">Mertensiothuria leucospilota</name>
    <dbReference type="NCBI Taxonomy" id="206669"/>
    <lineage>
        <taxon>Eukaryota</taxon>
        <taxon>Metazoa</taxon>
        <taxon>Echinodermata</taxon>
        <taxon>Eleutherozoa</taxon>
        <taxon>Echinozoa</taxon>
        <taxon>Holothuroidea</taxon>
        <taxon>Aspidochirotacea</taxon>
        <taxon>Aspidochirotida</taxon>
        <taxon>Holothuriidae</taxon>
        <taxon>Holothuria</taxon>
    </lineage>
</organism>